<gene>
    <name evidence="5" type="primary">rqcP</name>
    <name evidence="7" type="ORF">HZY85_06700</name>
</gene>
<dbReference type="Gene3D" id="3.10.290.10">
    <property type="entry name" value="RNA-binding S4 domain"/>
    <property type="match status" value="1"/>
</dbReference>
<sequence length="84" mass="9679">MRLDKFLKVSRIIKRRTIANEICQKGYILINDKVAKASTGVKAGDKMTINFAKKEVVYEILELKDSTKKEDAAKMFKIISEEER</sequence>
<dbReference type="Proteomes" id="UP000531840">
    <property type="component" value="Unassembled WGS sequence"/>
</dbReference>
<proteinExistence type="inferred from homology"/>
<reference evidence="7 8" key="1">
    <citation type="submission" date="2020-07" db="EMBL/GenBank/DDBJ databases">
        <title>MOT database genomes.</title>
        <authorList>
            <person name="Joseph S."/>
            <person name="Aduse-Opoku J."/>
            <person name="Hashim A."/>
            <person name="Wade W."/>
            <person name="Curtis M."/>
        </authorList>
    </citation>
    <scope>NUCLEOTIDE SEQUENCE [LARGE SCALE GENOMIC DNA]</scope>
    <source>
        <strain evidence="7 8">CIP 106318</strain>
    </source>
</reference>
<dbReference type="Pfam" id="PF01479">
    <property type="entry name" value="S4"/>
    <property type="match status" value="1"/>
</dbReference>
<dbReference type="RefSeq" id="WP_179941659.1">
    <property type="nucleotide sequence ID" value="NZ_JACBYF010000015.1"/>
</dbReference>
<evidence type="ECO:0000256" key="2">
    <source>
        <dbReference type="ARBA" id="ARBA00022730"/>
    </source>
</evidence>
<dbReference type="EMBL" id="JACBYF010000015">
    <property type="protein sequence ID" value="NYS47875.1"/>
    <property type="molecule type" value="Genomic_DNA"/>
</dbReference>
<keyword evidence="1 5" id="KW-0820">tRNA-binding</keyword>
<dbReference type="CDD" id="cd00165">
    <property type="entry name" value="S4"/>
    <property type="match status" value="1"/>
</dbReference>
<comment type="caution">
    <text evidence="7">The sequence shown here is derived from an EMBL/GenBank/DDBJ whole genome shotgun (WGS) entry which is preliminary data.</text>
</comment>
<dbReference type="InterPro" id="IPR002942">
    <property type="entry name" value="S4_RNA-bd"/>
</dbReference>
<evidence type="ECO:0000256" key="5">
    <source>
        <dbReference type="HAMAP-Rule" id="MF_00871"/>
    </source>
</evidence>
<evidence type="ECO:0000256" key="4">
    <source>
        <dbReference type="ARBA" id="ARBA00022917"/>
    </source>
</evidence>
<dbReference type="PIRSF" id="PIRSF038881">
    <property type="entry name" value="RNAbp_HP1423"/>
    <property type="match status" value="1"/>
</dbReference>
<dbReference type="InterPro" id="IPR036986">
    <property type="entry name" value="S4_RNA-bd_sf"/>
</dbReference>
<keyword evidence="8" id="KW-1185">Reference proteome</keyword>
<dbReference type="HAMAP" id="MF_00871">
    <property type="entry name" value="RqcP"/>
    <property type="match status" value="1"/>
</dbReference>
<feature type="domain" description="RNA-binding S4" evidence="6">
    <location>
        <begin position="1"/>
        <end position="61"/>
    </location>
</feature>
<keyword evidence="4 5" id="KW-0648">Protein biosynthesis</keyword>
<evidence type="ECO:0000256" key="1">
    <source>
        <dbReference type="ARBA" id="ARBA00022555"/>
    </source>
</evidence>
<keyword evidence="3 5" id="KW-0694">RNA-binding</keyword>
<keyword evidence="2 5" id="KW-0699">rRNA-binding</keyword>
<protein>
    <recommendedName>
        <fullName evidence="5">RQC P-site tRNA stabilizing factor</fullName>
        <shortName evidence="5">RqcP</shortName>
    </recommendedName>
    <alternativeName>
        <fullName evidence="5">Ribosome-associated protein quality control protein P</fullName>
    </alternativeName>
</protein>
<name>A0ABX2T3Q6_9BACL</name>
<evidence type="ECO:0000313" key="8">
    <source>
        <dbReference type="Proteomes" id="UP000531840"/>
    </source>
</evidence>
<evidence type="ECO:0000259" key="6">
    <source>
        <dbReference type="SMART" id="SM00363"/>
    </source>
</evidence>
<comment type="subunit">
    <text evidence="5">Associates with stalled 50S ribosomal subunits. Binds to RqcH, 23S rRNA and the P-site tRNA. Does not require RqcH for association with 50S subunits.</text>
</comment>
<dbReference type="SMART" id="SM00363">
    <property type="entry name" value="S4"/>
    <property type="match status" value="1"/>
</dbReference>
<comment type="similarity">
    <text evidence="5">Belongs to the RqcP family.</text>
</comment>
<dbReference type="PROSITE" id="PS50889">
    <property type="entry name" value="S4"/>
    <property type="match status" value="1"/>
</dbReference>
<evidence type="ECO:0000313" key="7">
    <source>
        <dbReference type="EMBL" id="NYS47875.1"/>
    </source>
</evidence>
<dbReference type="SUPFAM" id="SSF55174">
    <property type="entry name" value="Alpha-L RNA-binding motif"/>
    <property type="match status" value="1"/>
</dbReference>
<evidence type="ECO:0000256" key="3">
    <source>
        <dbReference type="ARBA" id="ARBA00022884"/>
    </source>
</evidence>
<accession>A0ABX2T3Q6</accession>
<comment type="function">
    <text evidence="5">Key component of the ribosome quality control system (RQC), a ribosome-associated complex that mediates the extraction of incompletely synthesized nascent chains from stalled ribosomes and their subsequent degradation. RqcH recruits Ala-charged tRNA, and with RqcP directs the elongation of stalled nascent chains on 50S ribosomal subunits, leading to non-templated C-terminal alanine extensions (Ala tail). The Ala tail promotes nascent chain degradation. RqcP is associated with the translocation-like movement of the peptidyl-tRNA from the A-site into the P-site.</text>
</comment>
<dbReference type="InterPro" id="IPR025490">
    <property type="entry name" value="RqcP"/>
</dbReference>
<organism evidence="7 8">
    <name type="scientific">Gemelliphila palaticanis</name>
    <dbReference type="NCBI Taxonomy" id="81950"/>
    <lineage>
        <taxon>Bacteria</taxon>
        <taxon>Bacillati</taxon>
        <taxon>Bacillota</taxon>
        <taxon>Bacilli</taxon>
        <taxon>Bacillales</taxon>
        <taxon>Gemellaceae</taxon>
        <taxon>Gemelliphila</taxon>
    </lineage>
</organism>